<organism evidence="1">
    <name type="scientific">Rhizophora mucronata</name>
    <name type="common">Asiatic mangrove</name>
    <dbReference type="NCBI Taxonomy" id="61149"/>
    <lineage>
        <taxon>Eukaryota</taxon>
        <taxon>Viridiplantae</taxon>
        <taxon>Streptophyta</taxon>
        <taxon>Embryophyta</taxon>
        <taxon>Tracheophyta</taxon>
        <taxon>Spermatophyta</taxon>
        <taxon>Magnoliopsida</taxon>
        <taxon>eudicotyledons</taxon>
        <taxon>Gunneridae</taxon>
        <taxon>Pentapetalae</taxon>
        <taxon>rosids</taxon>
        <taxon>fabids</taxon>
        <taxon>Malpighiales</taxon>
        <taxon>Rhizophoraceae</taxon>
        <taxon>Rhizophora</taxon>
    </lineage>
</organism>
<dbReference type="AlphaFoldDB" id="A0A2P2NZY7"/>
<reference evidence="1" key="1">
    <citation type="submission" date="2018-02" db="EMBL/GenBank/DDBJ databases">
        <title>Rhizophora mucronata_Transcriptome.</title>
        <authorList>
            <person name="Meera S.P."/>
            <person name="Sreeshan A."/>
            <person name="Augustine A."/>
        </authorList>
    </citation>
    <scope>NUCLEOTIDE SEQUENCE</scope>
    <source>
        <tissue evidence="1">Leaf</tissue>
    </source>
</reference>
<name>A0A2P2NZY7_RHIMU</name>
<accession>A0A2P2NZY7</accession>
<evidence type="ECO:0000313" key="1">
    <source>
        <dbReference type="EMBL" id="MBX48050.1"/>
    </source>
</evidence>
<sequence>MHFLIIELDCSLIFLHLVVFFLRRNIYAASAFSLYRPNMNGFICSQFLSE</sequence>
<proteinExistence type="predicted"/>
<protein>
    <submittedName>
        <fullName evidence="1">Uncharacterized protein</fullName>
    </submittedName>
</protein>
<dbReference type="EMBL" id="GGEC01067566">
    <property type="protein sequence ID" value="MBX48050.1"/>
    <property type="molecule type" value="Transcribed_RNA"/>
</dbReference>